<sequence length="122" mass="14526">MTRVRRGFVARRYRKNILDSTSGFRSAHSKLFRIANQRRGKALYCAYMDRKNRKRIFRRLWISRINAAARRGGITYSSTIHGLYKNQIYLNRKTLSQMVILDACRFYKIIQMISDKSNDLQN</sequence>
<dbReference type="GO" id="GO:1990904">
    <property type="term" value="C:ribonucleoprotein complex"/>
    <property type="evidence" value="ECO:0007669"/>
    <property type="project" value="UniProtKB-KW"/>
</dbReference>
<dbReference type="GeneID" id="38664653"/>
<comment type="similarity">
    <text evidence="1 7 8">Belongs to the bacterial ribosomal protein bL20 family.</text>
</comment>
<keyword evidence="2 7" id="KW-0699">rRNA-binding</keyword>
<name>A0A3G5CT90_9MONI</name>
<dbReference type="CDD" id="cd07026">
    <property type="entry name" value="Ribosomal_L20"/>
    <property type="match status" value="1"/>
</dbReference>
<evidence type="ECO:0000256" key="9">
    <source>
        <dbReference type="RuleBase" id="RU004311"/>
    </source>
</evidence>
<dbReference type="GO" id="GO:0000027">
    <property type="term" value="P:ribosomal large subunit assembly"/>
    <property type="evidence" value="ECO:0007669"/>
    <property type="project" value="UniProtKB-UniRule"/>
</dbReference>
<dbReference type="PANTHER" id="PTHR10986">
    <property type="entry name" value="39S RIBOSOMAL PROTEIN L20"/>
    <property type="match status" value="1"/>
</dbReference>
<evidence type="ECO:0000256" key="7">
    <source>
        <dbReference type="HAMAP-Rule" id="MF_00382"/>
    </source>
</evidence>
<gene>
    <name evidence="7 10" type="primary">rpl20</name>
</gene>
<dbReference type="HAMAP" id="MF_00382">
    <property type="entry name" value="Ribosomal_bL20"/>
    <property type="match status" value="1"/>
</dbReference>
<geneLocation type="chloroplast" evidence="10"/>
<comment type="function">
    <text evidence="7 9">Binds directly to 23S ribosomal RNA and is necessary for the in vitro assembly process of the 50S ribosomal subunit. It is not involved in the protein synthesizing functions of that subunit.</text>
</comment>
<dbReference type="InterPro" id="IPR049946">
    <property type="entry name" value="RIBOSOMAL_L20_CS"/>
</dbReference>
<keyword evidence="10" id="KW-0150">Chloroplast</keyword>
<dbReference type="GO" id="GO:0003735">
    <property type="term" value="F:structural constituent of ribosome"/>
    <property type="evidence" value="ECO:0007669"/>
    <property type="project" value="InterPro"/>
</dbReference>
<evidence type="ECO:0000256" key="2">
    <source>
        <dbReference type="ARBA" id="ARBA00022730"/>
    </source>
</evidence>
<dbReference type="Gene3D" id="1.10.1900.20">
    <property type="entry name" value="Ribosomal protein L20"/>
    <property type="match status" value="1"/>
</dbReference>
<comment type="subcellular location">
    <subcellularLocation>
        <location evidence="7">Plastid</location>
        <location evidence="7">Chloroplast</location>
    </subcellularLocation>
</comment>
<keyword evidence="5 7" id="KW-0687">Ribonucleoprotein</keyword>
<evidence type="ECO:0000313" key="10">
    <source>
        <dbReference type="EMBL" id="AYW16097.1"/>
    </source>
</evidence>
<evidence type="ECO:0000256" key="1">
    <source>
        <dbReference type="ARBA" id="ARBA00007698"/>
    </source>
</evidence>
<dbReference type="RefSeq" id="YP_009547580.1">
    <property type="nucleotide sequence ID" value="NC_040175.1"/>
</dbReference>
<proteinExistence type="inferred from homology"/>
<dbReference type="GO" id="GO:0019843">
    <property type="term" value="F:rRNA binding"/>
    <property type="evidence" value="ECO:0007669"/>
    <property type="project" value="UniProtKB-UniRule"/>
</dbReference>
<dbReference type="FunFam" id="1.10.1900.20:FF:000001">
    <property type="entry name" value="50S ribosomal protein L20"/>
    <property type="match status" value="1"/>
</dbReference>
<dbReference type="EMBL" id="MH173085">
    <property type="protein sequence ID" value="AYW16097.1"/>
    <property type="molecule type" value="Genomic_DNA"/>
</dbReference>
<keyword evidence="10" id="KW-0934">Plastid</keyword>
<evidence type="ECO:0000256" key="3">
    <source>
        <dbReference type="ARBA" id="ARBA00022884"/>
    </source>
</evidence>
<dbReference type="GO" id="GO:0009507">
    <property type="term" value="C:chloroplast"/>
    <property type="evidence" value="ECO:0007669"/>
    <property type="project" value="UniProtKB-SubCell"/>
</dbReference>
<evidence type="ECO:0000256" key="8">
    <source>
        <dbReference type="RuleBase" id="RU000561"/>
    </source>
</evidence>
<keyword evidence="3 7" id="KW-0694">RNA-binding</keyword>
<organism evidence="10">
    <name type="scientific">Vaginularia trichoidea</name>
    <dbReference type="NCBI Taxonomy" id="474354"/>
    <lineage>
        <taxon>Eukaryota</taxon>
        <taxon>Viridiplantae</taxon>
        <taxon>Streptophyta</taxon>
        <taxon>Embryophyta</taxon>
        <taxon>Tracheophyta</taxon>
        <taxon>Polypodiopsida</taxon>
        <taxon>Polypodiidae</taxon>
        <taxon>Polypodiales</taxon>
        <taxon>Pteridineae</taxon>
        <taxon>Pteridaceae</taxon>
        <taxon>Vittarioideae</taxon>
        <taxon>Vaginularia</taxon>
    </lineage>
</organism>
<dbReference type="SUPFAM" id="SSF74731">
    <property type="entry name" value="Ribosomal protein L20"/>
    <property type="match status" value="1"/>
</dbReference>
<reference evidence="10" key="1">
    <citation type="journal article" date="2018" name="Genome Biol. Evol.">
        <title>Mobile Elements Shape Plastome Evolution in Ferns.</title>
        <authorList>
            <person name="Robison T.A."/>
            <person name="Grusz A.L."/>
            <person name="Wolf P.G."/>
            <person name="Mower J.P."/>
            <person name="Fauskee B.D."/>
            <person name="Sosa K."/>
            <person name="Schuettpelz E.L."/>
        </authorList>
    </citation>
    <scope>NUCLEOTIDE SEQUENCE</scope>
</reference>
<evidence type="ECO:0000256" key="5">
    <source>
        <dbReference type="ARBA" id="ARBA00023274"/>
    </source>
</evidence>
<dbReference type="Gene3D" id="6.10.160.10">
    <property type="match status" value="1"/>
</dbReference>
<dbReference type="NCBIfam" id="TIGR01032">
    <property type="entry name" value="rplT_bact"/>
    <property type="match status" value="1"/>
</dbReference>
<dbReference type="InterPro" id="IPR005813">
    <property type="entry name" value="Ribosomal_bL20"/>
</dbReference>
<dbReference type="Pfam" id="PF00453">
    <property type="entry name" value="Ribosomal_L20"/>
    <property type="match status" value="1"/>
</dbReference>
<dbReference type="PRINTS" id="PR00062">
    <property type="entry name" value="RIBOSOMALL20"/>
</dbReference>
<keyword evidence="4 7" id="KW-0689">Ribosomal protein</keyword>
<accession>A0A3G5CT90</accession>
<dbReference type="InterPro" id="IPR035566">
    <property type="entry name" value="Ribosomal_protein_bL20_C"/>
</dbReference>
<evidence type="ECO:0000256" key="4">
    <source>
        <dbReference type="ARBA" id="ARBA00022980"/>
    </source>
</evidence>
<evidence type="ECO:0000256" key="6">
    <source>
        <dbReference type="ARBA" id="ARBA00035295"/>
    </source>
</evidence>
<dbReference type="GO" id="GO:0006412">
    <property type="term" value="P:translation"/>
    <property type="evidence" value="ECO:0007669"/>
    <property type="project" value="InterPro"/>
</dbReference>
<dbReference type="AlphaFoldDB" id="A0A3G5CT90"/>
<dbReference type="PROSITE" id="PS00937">
    <property type="entry name" value="RIBOSOMAL_L20"/>
    <property type="match status" value="1"/>
</dbReference>
<dbReference type="GO" id="GO:0005840">
    <property type="term" value="C:ribosome"/>
    <property type="evidence" value="ECO:0007669"/>
    <property type="project" value="UniProtKB-KW"/>
</dbReference>
<protein>
    <recommendedName>
        <fullName evidence="6 7">Large ribosomal subunit protein bL20c</fullName>
    </recommendedName>
</protein>